<proteinExistence type="predicted"/>
<keyword evidence="3" id="KW-0732">Signal</keyword>
<name>A0A812VAD9_9DINO</name>
<dbReference type="InterPro" id="IPR000562">
    <property type="entry name" value="FN_type2_dom"/>
</dbReference>
<dbReference type="EMBL" id="CAJNDS010002814">
    <property type="protein sequence ID" value="CAE7607508.1"/>
    <property type="molecule type" value="Genomic_DNA"/>
</dbReference>
<feature type="signal peptide" evidence="3">
    <location>
        <begin position="1"/>
        <end position="16"/>
    </location>
</feature>
<evidence type="ECO:0000256" key="3">
    <source>
        <dbReference type="SAM" id="SignalP"/>
    </source>
</evidence>
<reference evidence="5" key="1">
    <citation type="submission" date="2021-02" db="EMBL/GenBank/DDBJ databases">
        <authorList>
            <person name="Dougan E. K."/>
            <person name="Rhodes N."/>
            <person name="Thang M."/>
            <person name="Chan C."/>
        </authorList>
    </citation>
    <scope>NUCLEOTIDE SEQUENCE</scope>
</reference>
<dbReference type="SMART" id="SM00059">
    <property type="entry name" value="FN2"/>
    <property type="match status" value="1"/>
</dbReference>
<dbReference type="InterPro" id="IPR036943">
    <property type="entry name" value="FN_type2_sf"/>
</dbReference>
<dbReference type="OrthoDB" id="5972840at2759"/>
<feature type="chain" id="PRO_5032577392" evidence="3">
    <location>
        <begin position="17"/>
        <end position="838"/>
    </location>
</feature>
<protein>
    <submittedName>
        <fullName evidence="5">Mfge8 protein</fullName>
    </submittedName>
</protein>
<keyword evidence="6" id="KW-1185">Reference proteome</keyword>
<dbReference type="SUPFAM" id="SSF57440">
    <property type="entry name" value="Kringle-like"/>
    <property type="match status" value="1"/>
</dbReference>
<dbReference type="Proteomes" id="UP000604046">
    <property type="component" value="Unassembled WGS sequence"/>
</dbReference>
<dbReference type="PROSITE" id="PS51092">
    <property type="entry name" value="FN2_2"/>
    <property type="match status" value="1"/>
</dbReference>
<dbReference type="AlphaFoldDB" id="A0A812VAD9"/>
<sequence length="838" mass="93234">MLFVSCVALMFGVPEGLRPAAEMLEARSDACCCKDTFQRHNMRNEKITEAMDLLTCQTLKQKRPDRPFWWHGGEGQCCWTSEWFCTPALVDVFLDLDGGGGEKVSGTSVQRKCPSASPRGTVQPHDTTYAYNRIMADLEGKIAKMLIKKAADIAWGAAIAQSVVGGDVADAVGHAKDTRDAIVYGRGGAFDGTTRHVSPGRSLGCKGEVHYSYVGEKTGTARTQEMWKALGVNGQMKSDWLHVQEGLNGSCFVEVRDPASYRPEHCITDDPEIDELCVERDEGTGTRGFYMKANMDLSKEVKQTTDPTRLYGYDPTDHYDDANYGVRIEEPEVWFDDRKKKCYKMGQMDAIEVTCPPEEAAKVRCDRKIRSCYNMVCFQRLPSKVTENGLLLLAIDDLDNQLVWSFDAENPVAHAAFNALKHGTTTHFINGAIWDPRIIKGSKTSNPQDTFMYRDQNGIRSFLLDDDGCDCHSTLSMGHGMCHNTCVERWSNCKIMGGVDKLSDKADKPGLGGRCGPASDHGLTLYYHQMAPVPTCGGTSNGAICRFPFYYKGKQYFECTEADSVGKPWCYTTAGKKKWGNCRCNEAERRCHTFVNWRKKWLGSHVEIKLGSSAYGAGVGSWQNCLTLCERAKECKQVVFYNGHCYGMSQRSDDDQDGRGGQNIGFISAHCYEEGDYAMVPTKACKGLPYTFDRKAKCDGFKGLTLEQCQKKCADSEQAPHCPKKTCRGAVFYRNSGWCHLYEACTELVDSNAATAIVEKVETDCANAVQDLPEHQRRYSSVWNNDRIGTRHASSMLARSRHGARERTWPASSCKSTLDWSPLWPAWSRGAALPTSSG</sequence>
<keyword evidence="2" id="KW-1015">Disulfide bond</keyword>
<dbReference type="Pfam" id="PF00040">
    <property type="entry name" value="fn2"/>
    <property type="match status" value="1"/>
</dbReference>
<keyword evidence="1" id="KW-0677">Repeat</keyword>
<gene>
    <name evidence="5" type="primary">Mfge8</name>
    <name evidence="5" type="ORF">SNAT2548_LOCUS34545</name>
</gene>
<evidence type="ECO:0000256" key="1">
    <source>
        <dbReference type="ARBA" id="ARBA00022737"/>
    </source>
</evidence>
<feature type="domain" description="Fibronectin type-II" evidence="4">
    <location>
        <begin position="540"/>
        <end position="584"/>
    </location>
</feature>
<evidence type="ECO:0000256" key="2">
    <source>
        <dbReference type="ARBA" id="ARBA00023157"/>
    </source>
</evidence>
<dbReference type="Gene3D" id="2.10.10.10">
    <property type="entry name" value="Fibronectin, type II, collagen-binding"/>
    <property type="match status" value="1"/>
</dbReference>
<accession>A0A812VAD9</accession>
<evidence type="ECO:0000313" key="6">
    <source>
        <dbReference type="Proteomes" id="UP000604046"/>
    </source>
</evidence>
<dbReference type="InterPro" id="IPR013806">
    <property type="entry name" value="Kringle-like"/>
</dbReference>
<evidence type="ECO:0000313" key="5">
    <source>
        <dbReference type="EMBL" id="CAE7607508.1"/>
    </source>
</evidence>
<comment type="caution">
    <text evidence="5">The sequence shown here is derived from an EMBL/GenBank/DDBJ whole genome shotgun (WGS) entry which is preliminary data.</text>
</comment>
<organism evidence="5 6">
    <name type="scientific">Symbiodinium natans</name>
    <dbReference type="NCBI Taxonomy" id="878477"/>
    <lineage>
        <taxon>Eukaryota</taxon>
        <taxon>Sar</taxon>
        <taxon>Alveolata</taxon>
        <taxon>Dinophyceae</taxon>
        <taxon>Suessiales</taxon>
        <taxon>Symbiodiniaceae</taxon>
        <taxon>Symbiodinium</taxon>
    </lineage>
</organism>
<evidence type="ECO:0000259" key="4">
    <source>
        <dbReference type="PROSITE" id="PS51092"/>
    </source>
</evidence>